<evidence type="ECO:0000313" key="7">
    <source>
        <dbReference type="EMBL" id="TDL33414.1"/>
    </source>
</evidence>
<dbReference type="RefSeq" id="WP_133351474.1">
    <property type="nucleotide sequence ID" value="NZ_SMZQ01000011.1"/>
</dbReference>
<feature type="transmembrane region" description="Helical" evidence="5">
    <location>
        <begin position="136"/>
        <end position="157"/>
    </location>
</feature>
<comment type="subcellular location">
    <subcellularLocation>
        <location evidence="1">Cell membrane</location>
        <topology evidence="1">Multi-pass membrane protein</topology>
    </subcellularLocation>
</comment>
<dbReference type="PROSITE" id="PS50850">
    <property type="entry name" value="MFS"/>
    <property type="match status" value="1"/>
</dbReference>
<evidence type="ECO:0000259" key="6">
    <source>
        <dbReference type="PROSITE" id="PS50850"/>
    </source>
</evidence>
<reference evidence="7 8" key="1">
    <citation type="submission" date="2019-03" db="EMBL/GenBank/DDBJ databases">
        <title>Genome Sequencing and Assembly of Various Microbes Isolated from Partially Reclaimed Soil and Acid Mine Drainage (AMD) Site.</title>
        <authorList>
            <person name="Steinbock B."/>
            <person name="Bechtold R."/>
            <person name="Sevigny J.L."/>
            <person name="Thomas D."/>
            <person name="Cuthill L.R."/>
            <person name="Aveiro Johannsen E.J."/>
            <person name="Thomas K."/>
            <person name="Ghosh A."/>
        </authorList>
    </citation>
    <scope>NUCLEOTIDE SEQUENCE [LARGE SCALE GENOMIC DNA]</scope>
    <source>
        <strain evidence="7 8">S-A1</strain>
    </source>
</reference>
<dbReference type="EMBL" id="SMZQ01000011">
    <property type="protein sequence ID" value="TDL33414.1"/>
    <property type="molecule type" value="Genomic_DNA"/>
</dbReference>
<name>A0A4R5XPJ4_9MICC</name>
<feature type="transmembrane region" description="Helical" evidence="5">
    <location>
        <begin position="284"/>
        <end position="306"/>
    </location>
</feature>
<dbReference type="InterPro" id="IPR020846">
    <property type="entry name" value="MFS_dom"/>
</dbReference>
<keyword evidence="2 5" id="KW-0812">Transmembrane</keyword>
<dbReference type="SUPFAM" id="SSF103473">
    <property type="entry name" value="MFS general substrate transporter"/>
    <property type="match status" value="1"/>
</dbReference>
<evidence type="ECO:0000256" key="3">
    <source>
        <dbReference type="ARBA" id="ARBA00022989"/>
    </source>
</evidence>
<feature type="transmembrane region" description="Helical" evidence="5">
    <location>
        <begin position="110"/>
        <end position="130"/>
    </location>
</feature>
<dbReference type="AlphaFoldDB" id="A0A4R5XPJ4"/>
<comment type="caution">
    <text evidence="7">The sequence shown here is derived from an EMBL/GenBank/DDBJ whole genome shotgun (WGS) entry which is preliminary data.</text>
</comment>
<proteinExistence type="predicted"/>
<evidence type="ECO:0000256" key="4">
    <source>
        <dbReference type="ARBA" id="ARBA00023136"/>
    </source>
</evidence>
<dbReference type="GO" id="GO:0022857">
    <property type="term" value="F:transmembrane transporter activity"/>
    <property type="evidence" value="ECO:0007669"/>
    <property type="project" value="InterPro"/>
</dbReference>
<feature type="domain" description="Major facilitator superfamily (MFS) profile" evidence="6">
    <location>
        <begin position="38"/>
        <end position="436"/>
    </location>
</feature>
<feature type="transmembrane region" description="Helical" evidence="5">
    <location>
        <begin position="318"/>
        <end position="337"/>
    </location>
</feature>
<feature type="transmembrane region" description="Helical" evidence="5">
    <location>
        <begin position="169"/>
        <end position="189"/>
    </location>
</feature>
<feature type="transmembrane region" description="Helical" evidence="5">
    <location>
        <begin position="413"/>
        <end position="432"/>
    </location>
</feature>
<feature type="transmembrane region" description="Helical" evidence="5">
    <location>
        <begin position="387"/>
        <end position="407"/>
    </location>
</feature>
<evidence type="ECO:0000256" key="5">
    <source>
        <dbReference type="SAM" id="Phobius"/>
    </source>
</evidence>
<evidence type="ECO:0000256" key="2">
    <source>
        <dbReference type="ARBA" id="ARBA00022692"/>
    </source>
</evidence>
<dbReference type="PANTHER" id="PTHR23528:SF1">
    <property type="entry name" value="MAJOR FACILITATOR SUPERFAMILY (MFS) PROFILE DOMAIN-CONTAINING PROTEIN"/>
    <property type="match status" value="1"/>
</dbReference>
<dbReference type="GO" id="GO:0005886">
    <property type="term" value="C:plasma membrane"/>
    <property type="evidence" value="ECO:0007669"/>
    <property type="project" value="UniProtKB-SubCell"/>
</dbReference>
<accession>A0A4R5XPJ4</accession>
<feature type="transmembrane region" description="Helical" evidence="5">
    <location>
        <begin position="343"/>
        <end position="366"/>
    </location>
</feature>
<gene>
    <name evidence="7" type="ORF">E2R57_18235</name>
</gene>
<sequence length="436" mass="45952">MSIGNHNVLAPRMRGQRPTGLACGERPTEPKGPLFVTALAFAQLTLFIALLGPVMVSMALKVSTLTEDPTARTSIVGSVLGIGALAAVIGNAVFGRLSDRTTSRFGRRRPWLIGGTLVMAGALLVISQATTAEVLILGWFVAQLGANAAISPFVATLADQLPEKQYASVSATIGVMQNVGILAATWFASLFATDMLLLFMAPAAVGVVGMVVYALVLPDPVLTVRPAKFTLKELVQSFWVNPVKHSDYGFAWWSRFLIFLASFMFTSFRFPFIVDRLHLEAAQAAGAVFMGVLVYTLALVPASYLAGWLSDRTGRRKLPVALATVLFAVGTYLLVHVETVGQFYLVEALLGIAFGIYASVDMALVLEVLPNANSTAKDLGVFNMANAAPQSLAPFAGAWLLTVGAAAAPNYGLLLGAAAAAALAGALVILPIKGVR</sequence>
<feature type="transmembrane region" description="Helical" evidence="5">
    <location>
        <begin position="252"/>
        <end position="272"/>
    </location>
</feature>
<evidence type="ECO:0000313" key="8">
    <source>
        <dbReference type="Proteomes" id="UP000294621"/>
    </source>
</evidence>
<dbReference type="Pfam" id="PF07690">
    <property type="entry name" value="MFS_1"/>
    <property type="match status" value="2"/>
</dbReference>
<dbReference type="Gene3D" id="1.20.1250.20">
    <property type="entry name" value="MFS general substrate transporter like domains"/>
    <property type="match status" value="2"/>
</dbReference>
<dbReference type="OrthoDB" id="7584869at2"/>
<dbReference type="PANTHER" id="PTHR23528">
    <property type="match status" value="1"/>
</dbReference>
<organism evidence="7 8">
    <name type="scientific">Arthrobacter nitrophenolicus</name>
    <dbReference type="NCBI Taxonomy" id="683150"/>
    <lineage>
        <taxon>Bacteria</taxon>
        <taxon>Bacillati</taxon>
        <taxon>Actinomycetota</taxon>
        <taxon>Actinomycetes</taxon>
        <taxon>Micrococcales</taxon>
        <taxon>Micrococcaceae</taxon>
        <taxon>Arthrobacter</taxon>
    </lineage>
</organism>
<protein>
    <submittedName>
        <fullName evidence="7">MFS transporter</fullName>
    </submittedName>
</protein>
<feature type="transmembrane region" description="Helical" evidence="5">
    <location>
        <begin position="75"/>
        <end position="98"/>
    </location>
</feature>
<feature type="transmembrane region" description="Helical" evidence="5">
    <location>
        <begin position="34"/>
        <end position="55"/>
    </location>
</feature>
<dbReference type="Proteomes" id="UP000294621">
    <property type="component" value="Unassembled WGS sequence"/>
</dbReference>
<keyword evidence="4 5" id="KW-0472">Membrane</keyword>
<dbReference type="InterPro" id="IPR011701">
    <property type="entry name" value="MFS"/>
</dbReference>
<dbReference type="InterPro" id="IPR036259">
    <property type="entry name" value="MFS_trans_sf"/>
</dbReference>
<feature type="transmembrane region" description="Helical" evidence="5">
    <location>
        <begin position="195"/>
        <end position="216"/>
    </location>
</feature>
<keyword evidence="3 5" id="KW-1133">Transmembrane helix</keyword>
<evidence type="ECO:0000256" key="1">
    <source>
        <dbReference type="ARBA" id="ARBA00004651"/>
    </source>
</evidence>